<proteinExistence type="predicted"/>
<reference evidence="1 2" key="1">
    <citation type="submission" date="2018-01" db="EMBL/GenBank/DDBJ databases">
        <title>Genome Sequencing and Assembly of Anaerobacter polyendosporus strain CT4.</title>
        <authorList>
            <person name="Tachaapaikoon C."/>
            <person name="Sutheeworapong S."/>
            <person name="Jenjaroenpun P."/>
            <person name="Wongsurawat T."/>
            <person name="Nookeaw I."/>
            <person name="Cheawchanlertfa P."/>
            <person name="Kosugi A."/>
            <person name="Cheevadhanarak S."/>
            <person name="Ratanakhanokchai K."/>
        </authorList>
    </citation>
    <scope>NUCLEOTIDE SEQUENCE [LARGE SCALE GENOMIC DNA]</scope>
    <source>
        <strain evidence="1 2">CT4</strain>
    </source>
</reference>
<evidence type="ECO:0000313" key="2">
    <source>
        <dbReference type="Proteomes" id="UP000286268"/>
    </source>
</evidence>
<gene>
    <name evidence="1" type="ORF">C1I91_05605</name>
</gene>
<protein>
    <submittedName>
        <fullName evidence="1">Uncharacterized protein</fullName>
    </submittedName>
</protein>
<dbReference type="OrthoDB" id="1942401at2"/>
<dbReference type="RefSeq" id="WP_128211911.1">
    <property type="nucleotide sequence ID" value="NZ_CP025746.1"/>
</dbReference>
<organism evidence="1 2">
    <name type="scientific">Clostridium manihotivorum</name>
    <dbReference type="NCBI Taxonomy" id="2320868"/>
    <lineage>
        <taxon>Bacteria</taxon>
        <taxon>Bacillati</taxon>
        <taxon>Bacillota</taxon>
        <taxon>Clostridia</taxon>
        <taxon>Eubacteriales</taxon>
        <taxon>Clostridiaceae</taxon>
        <taxon>Clostridium</taxon>
    </lineage>
</organism>
<sequence>MIESIEILVVQNYDLDCEKVFYCGDSELEAYRKYKNLSNGKRNIFKAKVYKRNFLNTPFIMKYEILEILA</sequence>
<dbReference type="EMBL" id="CP025746">
    <property type="protein sequence ID" value="QAA31182.1"/>
    <property type="molecule type" value="Genomic_DNA"/>
</dbReference>
<name>A0A3R5QSB9_9CLOT</name>
<keyword evidence="2" id="KW-1185">Reference proteome</keyword>
<dbReference type="AlphaFoldDB" id="A0A3R5QSB9"/>
<dbReference type="Proteomes" id="UP000286268">
    <property type="component" value="Chromosome"/>
</dbReference>
<evidence type="ECO:0000313" key="1">
    <source>
        <dbReference type="EMBL" id="QAA31182.1"/>
    </source>
</evidence>
<dbReference type="KEGG" id="cmah:C1I91_05605"/>
<accession>A0A3R5QSB9</accession>